<dbReference type="Proteomes" id="UP000248975">
    <property type="component" value="Unassembled WGS sequence"/>
</dbReference>
<evidence type="ECO:0000313" key="2">
    <source>
        <dbReference type="EMBL" id="PZQ95200.1"/>
    </source>
</evidence>
<dbReference type="EMBL" id="QFQS01000009">
    <property type="protein sequence ID" value="PZQ95200.1"/>
    <property type="molecule type" value="Genomic_DNA"/>
</dbReference>
<accession>A0A2W5UB50</accession>
<feature type="compositionally biased region" description="Low complexity" evidence="1">
    <location>
        <begin position="136"/>
        <end position="158"/>
    </location>
</feature>
<protein>
    <submittedName>
        <fullName evidence="2">Uncharacterized protein</fullName>
    </submittedName>
</protein>
<feature type="compositionally biased region" description="Basic and acidic residues" evidence="1">
    <location>
        <begin position="122"/>
        <end position="134"/>
    </location>
</feature>
<proteinExistence type="predicted"/>
<sequence>MADKKVIAVTTVHRTLEAGEPGDKSKGIKPKAPKIQVIQAGTIFMASTAERKGYDQSEYDELKALGAIRDPEKDEKVAVSVENIVADGADGSKTVTTKTTTSTTASGTGSASGKGSTAKTGGEGKETGDAKGAKAGEGPNQSGSGTTGKTGTTGDDLV</sequence>
<organism evidence="2 3">
    <name type="scientific">Cereibacter sphaeroides</name>
    <name type="common">Rhodobacter sphaeroides</name>
    <dbReference type="NCBI Taxonomy" id="1063"/>
    <lineage>
        <taxon>Bacteria</taxon>
        <taxon>Pseudomonadati</taxon>
        <taxon>Pseudomonadota</taxon>
        <taxon>Alphaproteobacteria</taxon>
        <taxon>Rhodobacterales</taxon>
        <taxon>Paracoccaceae</taxon>
        <taxon>Cereibacter</taxon>
    </lineage>
</organism>
<dbReference type="AlphaFoldDB" id="A0A2W5UB50"/>
<evidence type="ECO:0000256" key="1">
    <source>
        <dbReference type="SAM" id="MobiDB-lite"/>
    </source>
</evidence>
<evidence type="ECO:0000313" key="3">
    <source>
        <dbReference type="Proteomes" id="UP000248975"/>
    </source>
</evidence>
<gene>
    <name evidence="2" type="ORF">DI533_20325</name>
</gene>
<name>A0A2W5UB50_CERSP</name>
<feature type="compositionally biased region" description="Low complexity" evidence="1">
    <location>
        <begin position="89"/>
        <end position="120"/>
    </location>
</feature>
<feature type="region of interest" description="Disordered" evidence="1">
    <location>
        <begin position="83"/>
        <end position="158"/>
    </location>
</feature>
<comment type="caution">
    <text evidence="2">The sequence shown here is derived from an EMBL/GenBank/DDBJ whole genome shotgun (WGS) entry which is preliminary data.</text>
</comment>
<reference evidence="2 3" key="1">
    <citation type="submission" date="2017-08" db="EMBL/GenBank/DDBJ databases">
        <title>Infants hospitalized years apart are colonized by the same room-sourced microbial strains.</title>
        <authorList>
            <person name="Brooks B."/>
            <person name="Olm M.R."/>
            <person name="Firek B.A."/>
            <person name="Baker R."/>
            <person name="Thomas B.C."/>
            <person name="Morowitz M.J."/>
            <person name="Banfield J.F."/>
        </authorList>
    </citation>
    <scope>NUCLEOTIDE SEQUENCE [LARGE SCALE GENOMIC DNA]</scope>
    <source>
        <strain evidence="2">S2_003_000_R2_11</strain>
    </source>
</reference>